<name>A0AAW0DE95_9AGAR</name>
<feature type="region of interest" description="Disordered" evidence="5">
    <location>
        <begin position="422"/>
        <end position="455"/>
    </location>
</feature>
<evidence type="ECO:0000313" key="9">
    <source>
        <dbReference type="Proteomes" id="UP001383192"/>
    </source>
</evidence>
<proteinExistence type="predicted"/>
<dbReference type="Pfam" id="PF06398">
    <property type="entry name" value="Pex24p"/>
    <property type="match status" value="2"/>
</dbReference>
<evidence type="ECO:0000256" key="6">
    <source>
        <dbReference type="SAM" id="Phobius"/>
    </source>
</evidence>
<feature type="transmembrane region" description="Helical" evidence="6">
    <location>
        <begin position="178"/>
        <end position="199"/>
    </location>
</feature>
<dbReference type="GO" id="GO:0007031">
    <property type="term" value="P:peroxisome organization"/>
    <property type="evidence" value="ECO:0007669"/>
    <property type="project" value="UniProtKB-ARBA"/>
</dbReference>
<dbReference type="PANTHER" id="PTHR28304">
    <property type="entry name" value="PEROXISOMAL MEMBRANE PROTEIN PEX29"/>
    <property type="match status" value="1"/>
</dbReference>
<comment type="subcellular location">
    <subcellularLocation>
        <location evidence="1">Membrane</location>
        <topology evidence="1">Multi-pass membrane protein</topology>
    </subcellularLocation>
</comment>
<feature type="domain" description="TECPR1-like DysF" evidence="7">
    <location>
        <begin position="460"/>
        <end position="556"/>
    </location>
</feature>
<feature type="transmembrane region" description="Helical" evidence="6">
    <location>
        <begin position="312"/>
        <end position="335"/>
    </location>
</feature>
<feature type="region of interest" description="Disordered" evidence="5">
    <location>
        <begin position="85"/>
        <end position="108"/>
    </location>
</feature>
<dbReference type="GO" id="GO:0005778">
    <property type="term" value="C:peroxisomal membrane"/>
    <property type="evidence" value="ECO:0007669"/>
    <property type="project" value="TreeGrafter"/>
</dbReference>
<feature type="transmembrane region" description="Helical" evidence="6">
    <location>
        <begin position="286"/>
        <end position="306"/>
    </location>
</feature>
<evidence type="ECO:0000256" key="3">
    <source>
        <dbReference type="ARBA" id="ARBA00022989"/>
    </source>
</evidence>
<keyword evidence="3 6" id="KW-1133">Transmembrane helix</keyword>
<evidence type="ECO:0000256" key="4">
    <source>
        <dbReference type="ARBA" id="ARBA00023136"/>
    </source>
</evidence>
<dbReference type="InterPro" id="IPR010482">
    <property type="entry name" value="TECPR1-like_DysF"/>
</dbReference>
<dbReference type="EMBL" id="JAYKXP010000017">
    <property type="protein sequence ID" value="KAK7049331.1"/>
    <property type="molecule type" value="Genomic_DNA"/>
</dbReference>
<evidence type="ECO:0000313" key="8">
    <source>
        <dbReference type="EMBL" id="KAK7049331.1"/>
    </source>
</evidence>
<gene>
    <name evidence="8" type="ORF">VNI00_005932</name>
</gene>
<dbReference type="PANTHER" id="PTHR28304:SF2">
    <property type="entry name" value="PEROXISOMAL MEMBRANE PROTEIN PEX29"/>
    <property type="match status" value="1"/>
</dbReference>
<accession>A0AAW0DE95</accession>
<dbReference type="InterPro" id="IPR052816">
    <property type="entry name" value="Peroxisomal_Membrane_PEX28-32"/>
</dbReference>
<feature type="region of interest" description="Disordered" evidence="5">
    <location>
        <begin position="15"/>
        <end position="58"/>
    </location>
</feature>
<dbReference type="AlphaFoldDB" id="A0AAW0DE95"/>
<organism evidence="8 9">
    <name type="scientific">Paramarasmius palmivorus</name>
    <dbReference type="NCBI Taxonomy" id="297713"/>
    <lineage>
        <taxon>Eukaryota</taxon>
        <taxon>Fungi</taxon>
        <taxon>Dikarya</taxon>
        <taxon>Basidiomycota</taxon>
        <taxon>Agaricomycotina</taxon>
        <taxon>Agaricomycetes</taxon>
        <taxon>Agaricomycetidae</taxon>
        <taxon>Agaricales</taxon>
        <taxon>Marasmiineae</taxon>
        <taxon>Marasmiaceae</taxon>
        <taxon>Paramarasmius</taxon>
    </lineage>
</organism>
<feature type="compositionally biased region" description="Low complexity" evidence="5">
    <location>
        <begin position="17"/>
        <end position="26"/>
    </location>
</feature>
<feature type="compositionally biased region" description="Basic and acidic residues" evidence="5">
    <location>
        <begin position="427"/>
        <end position="437"/>
    </location>
</feature>
<evidence type="ECO:0000256" key="1">
    <source>
        <dbReference type="ARBA" id="ARBA00004141"/>
    </source>
</evidence>
<feature type="domain" description="TECPR1-like DysF" evidence="7">
    <location>
        <begin position="128"/>
        <end position="419"/>
    </location>
</feature>
<protein>
    <recommendedName>
        <fullName evidence="7">TECPR1-like DysF domain-containing protein</fullName>
    </recommendedName>
</protein>
<sequence>MATLDYITIPPCATRLQTQNTNQNQQPETNDLRPAQKLRTSLPRPPPDNTTDSPTSPILKSFASSSAFNILPQMLLSSSLPSGAAIPSTPGGSSGSNVTASNPGRKRTKKYLHSNEPIVLLSNKDPLAMGIMTVNFKRFIERVGPVFWLQDRIEEIICWKRGWKVTCSWLAGYTLLCYFPRLVFVLPHIALIGIMLSTYHYPKPKPPPPPALFTAAAPATPADSTANETAPPPLPAPVAEDSVDWQANIQAIQNLMGFYADIHALVTPHLTHLSLASSDTKPKSPYALPLLTLLVITLIPTIFLVSTPWLPIRLICFVGGVVPVLALHPALPAFIQMLVEAREHGIEIHTPIPPLLRKLVSRLIGVEPGDGTLHLNLTQLQLVKKTRMVVQRFIDDNNLTDEVWNSEIREVELWENERLSAKSVQAQEKEKDEHGNDIQRPQHQRTPSRMLSIGGGSGPTGWSKLALLPSDRSAWTRGRDGWSGVGADGTVSSNLTFSLSPGWTFIPTEDWRADLEGTWSEVGADDNGWVYTNNSWLAPAPFPYSGAVTRRRRWTRRVSYNKSS</sequence>
<reference evidence="8 9" key="1">
    <citation type="submission" date="2024-01" db="EMBL/GenBank/DDBJ databases">
        <title>A draft genome for a cacao thread blight-causing isolate of Paramarasmius palmivorus.</title>
        <authorList>
            <person name="Baruah I.K."/>
            <person name="Bukari Y."/>
            <person name="Amoako-Attah I."/>
            <person name="Meinhardt L.W."/>
            <person name="Bailey B.A."/>
            <person name="Cohen S.P."/>
        </authorList>
    </citation>
    <scope>NUCLEOTIDE SEQUENCE [LARGE SCALE GENOMIC DNA]</scope>
    <source>
        <strain evidence="8 9">GH-12</strain>
    </source>
</reference>
<evidence type="ECO:0000256" key="2">
    <source>
        <dbReference type="ARBA" id="ARBA00022692"/>
    </source>
</evidence>
<comment type="caution">
    <text evidence="8">The sequence shown here is derived from an EMBL/GenBank/DDBJ whole genome shotgun (WGS) entry which is preliminary data.</text>
</comment>
<dbReference type="Proteomes" id="UP001383192">
    <property type="component" value="Unassembled WGS sequence"/>
</dbReference>
<evidence type="ECO:0000256" key="5">
    <source>
        <dbReference type="SAM" id="MobiDB-lite"/>
    </source>
</evidence>
<feature type="compositionally biased region" description="Polar residues" evidence="5">
    <location>
        <begin position="439"/>
        <end position="449"/>
    </location>
</feature>
<keyword evidence="4 6" id="KW-0472">Membrane</keyword>
<evidence type="ECO:0000259" key="7">
    <source>
        <dbReference type="Pfam" id="PF06398"/>
    </source>
</evidence>
<keyword evidence="9" id="KW-1185">Reference proteome</keyword>
<keyword evidence="2 6" id="KW-0812">Transmembrane</keyword>